<dbReference type="InterPro" id="IPR051060">
    <property type="entry name" value="Carbamoyltrans_HypF-like"/>
</dbReference>
<dbReference type="InterPro" id="IPR004421">
    <property type="entry name" value="Carbamoyltransferase_HypF"/>
</dbReference>
<evidence type="ECO:0000259" key="13">
    <source>
        <dbReference type="PROSITE" id="PS51163"/>
    </source>
</evidence>
<comment type="pathway">
    <text evidence="1">Protein modification; [NiFe] hydrogenase maturation.</text>
</comment>
<comment type="similarity">
    <text evidence="2">Belongs to the acylphosphatase family.</text>
</comment>
<dbReference type="InterPro" id="IPR055128">
    <property type="entry name" value="HypF_C_2"/>
</dbReference>
<dbReference type="PANTHER" id="PTHR42959:SF1">
    <property type="entry name" value="CARBAMOYLTRANSFERASE HYPF"/>
    <property type="match status" value="1"/>
</dbReference>
<keyword evidence="4" id="KW-0436">Ligase</keyword>
<dbReference type="Gene3D" id="3.30.420.40">
    <property type="match status" value="1"/>
</dbReference>
<evidence type="ECO:0000256" key="4">
    <source>
        <dbReference type="ARBA" id="ARBA00022598"/>
    </source>
</evidence>
<evidence type="ECO:0000256" key="5">
    <source>
        <dbReference type="ARBA" id="ARBA00022723"/>
    </source>
</evidence>
<dbReference type="RefSeq" id="WP_088552705.1">
    <property type="nucleotide sequence ID" value="NZ_BDGJ01000005.1"/>
</dbReference>
<comment type="catalytic activity">
    <reaction evidence="8 11">
        <text>an acyl phosphate + H2O = a carboxylate + phosphate + H(+)</text>
        <dbReference type="Rhea" id="RHEA:14965"/>
        <dbReference type="ChEBI" id="CHEBI:15377"/>
        <dbReference type="ChEBI" id="CHEBI:15378"/>
        <dbReference type="ChEBI" id="CHEBI:29067"/>
        <dbReference type="ChEBI" id="CHEBI:43474"/>
        <dbReference type="ChEBI" id="CHEBI:59918"/>
        <dbReference type="EC" id="3.6.1.7"/>
    </reaction>
</comment>
<comment type="caution">
    <text evidence="14">The sequence shown here is derived from an EMBL/GenBank/DDBJ whole genome shotgun (WGS) entry which is preliminary data.</text>
</comment>
<dbReference type="InterPro" id="IPR017945">
    <property type="entry name" value="DHBP_synth_RibB-like_a/b_dom"/>
</dbReference>
<dbReference type="GO" id="GO:0016874">
    <property type="term" value="F:ligase activity"/>
    <property type="evidence" value="ECO:0007669"/>
    <property type="project" value="UniProtKB-UniRule"/>
</dbReference>
<comment type="similarity">
    <text evidence="3 10">Belongs to the carbamoyltransferase HypF family.</text>
</comment>
<dbReference type="Pfam" id="PF00708">
    <property type="entry name" value="Acylphosphatase"/>
    <property type="match status" value="1"/>
</dbReference>
<dbReference type="SUPFAM" id="SSF53067">
    <property type="entry name" value="Actin-like ATPase domain"/>
    <property type="match status" value="1"/>
</dbReference>
<dbReference type="Pfam" id="PF07503">
    <property type="entry name" value="zf-HYPF"/>
    <property type="match status" value="2"/>
</dbReference>
<keyword evidence="7" id="KW-0862">Zinc</keyword>
<keyword evidence="11" id="KW-0378">Hydrolase</keyword>
<proteinExistence type="inferred from homology"/>
<evidence type="ECO:0000313" key="14">
    <source>
        <dbReference type="EMBL" id="GAW91118.1"/>
    </source>
</evidence>
<keyword evidence="15" id="KW-1185">Reference proteome</keyword>
<dbReference type="SUPFAM" id="SSF55821">
    <property type="entry name" value="YrdC/RibB"/>
    <property type="match status" value="1"/>
</dbReference>
<dbReference type="FunFam" id="3.30.110.120:FF:000001">
    <property type="entry name" value="Carbamoyltransferase HypF"/>
    <property type="match status" value="1"/>
</dbReference>
<feature type="active site" evidence="11">
    <location>
        <position position="37"/>
    </location>
</feature>
<dbReference type="InterPro" id="IPR001792">
    <property type="entry name" value="Acylphosphatase-like_dom"/>
</dbReference>
<dbReference type="NCBIfam" id="TIGR00143">
    <property type="entry name" value="hypF"/>
    <property type="match status" value="1"/>
</dbReference>
<dbReference type="Pfam" id="PF22521">
    <property type="entry name" value="HypF_C_2"/>
    <property type="match status" value="1"/>
</dbReference>
<dbReference type="PROSITE" id="PS51160">
    <property type="entry name" value="ACYLPHOSPHATASE_3"/>
    <property type="match status" value="1"/>
</dbReference>
<evidence type="ECO:0000256" key="8">
    <source>
        <dbReference type="ARBA" id="ARBA00047645"/>
    </source>
</evidence>
<keyword evidence="5" id="KW-0479">Metal-binding</keyword>
<accession>A0A1Z5HNU3</accession>
<dbReference type="UniPathway" id="UPA00335"/>
<dbReference type="Gene3D" id="3.30.110.120">
    <property type="match status" value="1"/>
</dbReference>
<dbReference type="PANTHER" id="PTHR42959">
    <property type="entry name" value="CARBAMOYLTRANSFERASE"/>
    <property type="match status" value="1"/>
</dbReference>
<dbReference type="Gene3D" id="3.30.420.360">
    <property type="match status" value="1"/>
</dbReference>
<organism evidence="14 15">
    <name type="scientific">Calderihabitans maritimus</name>
    <dbReference type="NCBI Taxonomy" id="1246530"/>
    <lineage>
        <taxon>Bacteria</taxon>
        <taxon>Bacillati</taxon>
        <taxon>Bacillota</taxon>
        <taxon>Clostridia</taxon>
        <taxon>Neomoorellales</taxon>
        <taxon>Calderihabitantaceae</taxon>
        <taxon>Calderihabitans</taxon>
    </lineage>
</organism>
<evidence type="ECO:0000256" key="6">
    <source>
        <dbReference type="ARBA" id="ARBA00022771"/>
    </source>
</evidence>
<dbReference type="EMBL" id="BDGJ01000005">
    <property type="protein sequence ID" value="GAW91118.1"/>
    <property type="molecule type" value="Genomic_DNA"/>
</dbReference>
<dbReference type="GO" id="GO:0003725">
    <property type="term" value="F:double-stranded RNA binding"/>
    <property type="evidence" value="ECO:0007669"/>
    <property type="project" value="InterPro"/>
</dbReference>
<dbReference type="AlphaFoldDB" id="A0A1Z5HNU3"/>
<evidence type="ECO:0000256" key="9">
    <source>
        <dbReference type="ARBA" id="ARBA00048220"/>
    </source>
</evidence>
<dbReference type="GO" id="GO:0008270">
    <property type="term" value="F:zinc ion binding"/>
    <property type="evidence" value="ECO:0007669"/>
    <property type="project" value="UniProtKB-KW"/>
</dbReference>
<dbReference type="PIRSF" id="PIRSF006256">
    <property type="entry name" value="CMPcnvr_hdrg_mat"/>
    <property type="match status" value="1"/>
</dbReference>
<dbReference type="SUPFAM" id="SSF54975">
    <property type="entry name" value="Acylphosphatase/BLUF domain-like"/>
    <property type="match status" value="1"/>
</dbReference>
<dbReference type="PROSITE" id="PS51163">
    <property type="entry name" value="YRDC"/>
    <property type="match status" value="1"/>
</dbReference>
<dbReference type="Pfam" id="PF01300">
    <property type="entry name" value="Sua5_yciO_yrdC"/>
    <property type="match status" value="1"/>
</dbReference>
<dbReference type="InterPro" id="IPR043129">
    <property type="entry name" value="ATPase_NBD"/>
</dbReference>
<evidence type="ECO:0000256" key="11">
    <source>
        <dbReference type="PROSITE-ProRule" id="PRU00520"/>
    </source>
</evidence>
<dbReference type="PROSITE" id="PS00150">
    <property type="entry name" value="ACYLPHOSPHATASE_1"/>
    <property type="match status" value="1"/>
</dbReference>
<dbReference type="InterPro" id="IPR036046">
    <property type="entry name" value="Acylphosphatase-like_dom_sf"/>
</dbReference>
<dbReference type="FunFam" id="3.30.420.40:FF:000124">
    <property type="entry name" value="Carbamoyltransferase HypF"/>
    <property type="match status" value="1"/>
</dbReference>
<feature type="domain" description="YrdC-like" evidence="13">
    <location>
        <begin position="199"/>
        <end position="383"/>
    </location>
</feature>
<dbReference type="EC" id="6.2.-.-" evidence="10"/>
<dbReference type="GO" id="GO:0003998">
    <property type="term" value="F:acylphosphatase activity"/>
    <property type="evidence" value="ECO:0007669"/>
    <property type="project" value="UniProtKB-EC"/>
</dbReference>
<gene>
    <name evidence="14" type="ORF">KKC1_02800</name>
</gene>
<feature type="active site" evidence="11">
    <location>
        <position position="19"/>
    </location>
</feature>
<dbReference type="InterPro" id="IPR017968">
    <property type="entry name" value="Acylphosphatase_CS"/>
</dbReference>
<dbReference type="InterPro" id="IPR006070">
    <property type="entry name" value="Sua5-like_dom"/>
</dbReference>
<feature type="domain" description="Acylphosphatase-like" evidence="12">
    <location>
        <begin position="4"/>
        <end position="90"/>
    </location>
</feature>
<protein>
    <recommendedName>
        <fullName evidence="10">Carbamoyltransferase</fullName>
        <ecNumber evidence="10">6.2.-.-</ecNumber>
    </recommendedName>
</protein>
<dbReference type="InterPro" id="IPR011125">
    <property type="entry name" value="Znf_HypF"/>
</dbReference>
<dbReference type="Proteomes" id="UP000197032">
    <property type="component" value="Unassembled WGS sequence"/>
</dbReference>
<name>A0A1Z5HNU3_9FIRM</name>
<evidence type="ECO:0000313" key="15">
    <source>
        <dbReference type="Proteomes" id="UP000197032"/>
    </source>
</evidence>
<dbReference type="GO" id="GO:0051604">
    <property type="term" value="P:protein maturation"/>
    <property type="evidence" value="ECO:0007669"/>
    <property type="project" value="TreeGrafter"/>
</dbReference>
<comment type="catalytic activity">
    <reaction evidence="9">
        <text>C-terminal L-cysteinyl-[HypE protein] + carbamoyl phosphate + ATP + H2O = C-terminal S-carboxamide-L-cysteinyl-[HypE protein] + AMP + phosphate + diphosphate + H(+)</text>
        <dbReference type="Rhea" id="RHEA:55636"/>
        <dbReference type="Rhea" id="RHEA-COMP:14247"/>
        <dbReference type="Rhea" id="RHEA-COMP:14392"/>
        <dbReference type="ChEBI" id="CHEBI:15377"/>
        <dbReference type="ChEBI" id="CHEBI:15378"/>
        <dbReference type="ChEBI" id="CHEBI:30616"/>
        <dbReference type="ChEBI" id="CHEBI:33019"/>
        <dbReference type="ChEBI" id="CHEBI:43474"/>
        <dbReference type="ChEBI" id="CHEBI:58228"/>
        <dbReference type="ChEBI" id="CHEBI:76913"/>
        <dbReference type="ChEBI" id="CHEBI:139126"/>
        <dbReference type="ChEBI" id="CHEBI:456215"/>
    </reaction>
</comment>
<dbReference type="OrthoDB" id="9808093at2"/>
<evidence type="ECO:0000256" key="3">
    <source>
        <dbReference type="ARBA" id="ARBA00008097"/>
    </source>
</evidence>
<sequence>MSKRAALRVSGIVQGVGFRPFVYNLAVKLELNGWVKNTARGVFIEIEGEPEKINEFIFCLQNGGPPLARVEKIDISYLPPAGYETFEIQESSGGETSTLVSPDVGTCDDCRAELFDPSDRRYRYPFINCTNCGPRFTIVEKIPYDRKNTTMKEFTLCPECAAEYHDPSNRRFHAQPNACPVCGPKVYLKNARGELIEVKDVWQRVKEELKNGKIVAVKGLGGYHLCCDALNNEAVSALRSRKARWEKPFAVMMRNIETVRRFCELEPVECELLESPRRPIVLLKKRNDVVLPEEIAPRNRRLGVMLPYTPLHYLLMEEFQVLVMTSGNISDEPIAYRDEDALERLKGIADLFLMHDRKIYRRCDDSVALVNQGKEVLIRRSRGYAPEPIKLHLHVPHILACGAEQKNTFCLTKGDNAFISHHIGDLKNLPTLVSFEEGINHFKELFDISPEIVAYDLHPEYLSTKYAHDYPGNVTKIGVQHHHAHVASCLADNRENGPVIGVSFDGTGYGTDGCLWGGEFLLCDYENFQRVAHFAYVPMPSGSKAIEEPWRMAASYLFATYGSEMDKLDISFVRALPGVWPALKQAILQNINAPLTSSCGRLFDAVAALIGIRNTVTYEGQAAVELEQAITPGETVTYPFEIRSGSQWQIDWKPLFRSLVEDIKEGTETGRMAARFHNTVARIILETCLSIRKEYHVDKVALTGGVFQNIYLLNLAVQLLTEHGFRVLTHSRVPPNDGGLSLGQALIAYHKVLKTGKENGPCV</sequence>
<evidence type="ECO:0000256" key="1">
    <source>
        <dbReference type="ARBA" id="ARBA00004711"/>
    </source>
</evidence>
<evidence type="ECO:0000256" key="2">
    <source>
        <dbReference type="ARBA" id="ARBA00005614"/>
    </source>
</evidence>
<dbReference type="Gene3D" id="3.90.870.50">
    <property type="match status" value="1"/>
</dbReference>
<dbReference type="GO" id="GO:0016743">
    <property type="term" value="F:carboxyl- or carbamoyltransferase activity"/>
    <property type="evidence" value="ECO:0007669"/>
    <property type="project" value="UniProtKB-UniRule"/>
</dbReference>
<dbReference type="InterPro" id="IPR041440">
    <property type="entry name" value="HypF_C"/>
</dbReference>
<evidence type="ECO:0000259" key="12">
    <source>
        <dbReference type="PROSITE" id="PS51160"/>
    </source>
</evidence>
<evidence type="ECO:0000256" key="7">
    <source>
        <dbReference type="ARBA" id="ARBA00022833"/>
    </source>
</evidence>
<dbReference type="Pfam" id="PF17788">
    <property type="entry name" value="HypF_C"/>
    <property type="match status" value="1"/>
</dbReference>
<reference evidence="15" key="1">
    <citation type="journal article" date="2017" name="Appl. Environ. Microbiol.">
        <title>Genomic analysis of Calderihabitans maritimus KKC1, a thermophilic hydrogenogenic carboxydotrophic bacterium isolated from marine sediment.</title>
        <authorList>
            <person name="Omae K."/>
            <person name="Yoneda Y."/>
            <person name="Fukuyama Y."/>
            <person name="Yoshida T."/>
            <person name="Sako Y."/>
        </authorList>
    </citation>
    <scope>NUCLEOTIDE SEQUENCE [LARGE SCALE GENOMIC DNA]</scope>
    <source>
        <strain evidence="15">KKC1</strain>
    </source>
</reference>
<keyword evidence="6" id="KW-0863">Zinc-finger</keyword>
<evidence type="ECO:0000256" key="10">
    <source>
        <dbReference type="PIRNR" id="PIRNR006256"/>
    </source>
</evidence>